<dbReference type="PANTHER" id="PTHR14942:SF9">
    <property type="entry name" value="OS02G0188500 PROTEIN"/>
    <property type="match status" value="1"/>
</dbReference>
<evidence type="ECO:0000313" key="3">
    <source>
        <dbReference type="Proteomes" id="UP000008311"/>
    </source>
</evidence>
<protein>
    <recommendedName>
        <fullName evidence="1">SNRNP25 ubiquitin-like domain-containing protein</fullName>
    </recommendedName>
</protein>
<evidence type="ECO:0000259" key="1">
    <source>
        <dbReference type="Pfam" id="PF18036"/>
    </source>
</evidence>
<accession>B9SMF1</accession>
<dbReference type="InterPro" id="IPR040610">
    <property type="entry name" value="SNRNP25_ubiquitin"/>
</dbReference>
<dbReference type="STRING" id="3988.B9SMF1"/>
<feature type="domain" description="SNRNP25 ubiquitin-like" evidence="1">
    <location>
        <begin position="24"/>
        <end position="103"/>
    </location>
</feature>
<gene>
    <name evidence="2" type="ORF">RCOM_1073810</name>
</gene>
<dbReference type="InterPro" id="IPR039690">
    <property type="entry name" value="SNRNP25"/>
</dbReference>
<dbReference type="PANTHER" id="PTHR14942">
    <property type="entry name" value="U11/U12 SMALL NUCLEAR RIBONUCLEOPROTEIN 25 KDA PROTEIN"/>
    <property type="match status" value="1"/>
</dbReference>
<proteinExistence type="predicted"/>
<dbReference type="InterPro" id="IPR029071">
    <property type="entry name" value="Ubiquitin-like_domsf"/>
</dbReference>
<dbReference type="Proteomes" id="UP000008311">
    <property type="component" value="Unassembled WGS sequence"/>
</dbReference>
<sequence>MSMMCPSLTCVSFAYERLPQEQFRLSVLKLNGSFFEVQVSRMATVGELKQAVENVFTHSPEDDMHMNISWWHVWSHFCLCYKGQKLIHDKAYIQSFGIKDGDQKVGALKSARVL</sequence>
<keyword evidence="3" id="KW-1185">Reference proteome</keyword>
<dbReference type="CDD" id="cd17058">
    <property type="entry name" value="Ubl_SNRNP25"/>
    <property type="match status" value="1"/>
</dbReference>
<dbReference type="EMBL" id="EQ974034">
    <property type="protein sequence ID" value="EEF35183.1"/>
    <property type="molecule type" value="Genomic_DNA"/>
</dbReference>
<name>B9SMF1_RICCO</name>
<dbReference type="SUPFAM" id="SSF54236">
    <property type="entry name" value="Ubiquitin-like"/>
    <property type="match status" value="1"/>
</dbReference>
<dbReference type="eggNOG" id="ENOG502S01M">
    <property type="taxonomic scope" value="Eukaryota"/>
</dbReference>
<dbReference type="GO" id="GO:0000398">
    <property type="term" value="P:mRNA splicing, via spliceosome"/>
    <property type="evidence" value="ECO:0007669"/>
    <property type="project" value="InterPro"/>
</dbReference>
<evidence type="ECO:0000313" key="2">
    <source>
        <dbReference type="EMBL" id="EEF35183.1"/>
    </source>
</evidence>
<dbReference type="Pfam" id="PF18036">
    <property type="entry name" value="Ubiquitin_4"/>
    <property type="match status" value="1"/>
</dbReference>
<dbReference type="Gene3D" id="3.10.20.90">
    <property type="entry name" value="Phosphatidylinositol 3-kinase Catalytic Subunit, Chain A, domain 1"/>
    <property type="match status" value="1"/>
</dbReference>
<reference evidence="3" key="1">
    <citation type="journal article" date="2010" name="Nat. Biotechnol.">
        <title>Draft genome sequence of the oilseed species Ricinus communis.</title>
        <authorList>
            <person name="Chan A.P."/>
            <person name="Crabtree J."/>
            <person name="Zhao Q."/>
            <person name="Lorenzi H."/>
            <person name="Orvis J."/>
            <person name="Puiu D."/>
            <person name="Melake-Berhan A."/>
            <person name="Jones K.M."/>
            <person name="Redman J."/>
            <person name="Chen G."/>
            <person name="Cahoon E.B."/>
            <person name="Gedil M."/>
            <person name="Stanke M."/>
            <person name="Haas B.J."/>
            <person name="Wortman J.R."/>
            <person name="Fraser-Liggett C.M."/>
            <person name="Ravel J."/>
            <person name="Rabinowicz P.D."/>
        </authorList>
    </citation>
    <scope>NUCLEOTIDE SEQUENCE [LARGE SCALE GENOMIC DNA]</scope>
    <source>
        <strain evidence="3">cv. Hale</strain>
    </source>
</reference>
<organism evidence="2 3">
    <name type="scientific">Ricinus communis</name>
    <name type="common">Castor bean</name>
    <dbReference type="NCBI Taxonomy" id="3988"/>
    <lineage>
        <taxon>Eukaryota</taxon>
        <taxon>Viridiplantae</taxon>
        <taxon>Streptophyta</taxon>
        <taxon>Embryophyta</taxon>
        <taxon>Tracheophyta</taxon>
        <taxon>Spermatophyta</taxon>
        <taxon>Magnoliopsida</taxon>
        <taxon>eudicotyledons</taxon>
        <taxon>Gunneridae</taxon>
        <taxon>Pentapetalae</taxon>
        <taxon>rosids</taxon>
        <taxon>fabids</taxon>
        <taxon>Malpighiales</taxon>
        <taxon>Euphorbiaceae</taxon>
        <taxon>Acalyphoideae</taxon>
        <taxon>Acalypheae</taxon>
        <taxon>Ricinus</taxon>
    </lineage>
</organism>
<dbReference type="InParanoid" id="B9SMF1"/>
<dbReference type="AlphaFoldDB" id="B9SMF1"/>